<name>A0A8A4TPQ4_SULCO</name>
<evidence type="ECO:0000256" key="4">
    <source>
        <dbReference type="PROSITE-ProRule" id="PRU00433"/>
    </source>
</evidence>
<evidence type="ECO:0000256" key="3">
    <source>
        <dbReference type="ARBA" id="ARBA00023004"/>
    </source>
</evidence>
<keyword evidence="1 4" id="KW-0349">Heme</keyword>
<keyword evidence="8" id="KW-1185">Reference proteome</keyword>
<evidence type="ECO:0000313" key="8">
    <source>
        <dbReference type="Proteomes" id="UP000663929"/>
    </source>
</evidence>
<protein>
    <recommendedName>
        <fullName evidence="6">Cytochrome c domain-containing protein</fullName>
    </recommendedName>
</protein>
<dbReference type="PANTHER" id="PTHR30600">
    <property type="entry name" value="CYTOCHROME C PEROXIDASE-RELATED"/>
    <property type="match status" value="1"/>
</dbReference>
<evidence type="ECO:0000256" key="5">
    <source>
        <dbReference type="SAM" id="SignalP"/>
    </source>
</evidence>
<evidence type="ECO:0000256" key="1">
    <source>
        <dbReference type="ARBA" id="ARBA00022617"/>
    </source>
</evidence>
<accession>A0A8A4TPQ4</accession>
<dbReference type="GO" id="GO:0020037">
    <property type="term" value="F:heme binding"/>
    <property type="evidence" value="ECO:0007669"/>
    <property type="project" value="InterPro"/>
</dbReference>
<proteinExistence type="predicted"/>
<evidence type="ECO:0000256" key="2">
    <source>
        <dbReference type="ARBA" id="ARBA00022723"/>
    </source>
</evidence>
<dbReference type="PROSITE" id="PS51007">
    <property type="entry name" value="CYTC"/>
    <property type="match status" value="1"/>
</dbReference>
<dbReference type="AlphaFoldDB" id="A0A8A4TPQ4"/>
<dbReference type="EMBL" id="CP071793">
    <property type="protein sequence ID" value="QTD50948.1"/>
    <property type="molecule type" value="Genomic_DNA"/>
</dbReference>
<dbReference type="GO" id="GO:0046872">
    <property type="term" value="F:metal ion binding"/>
    <property type="evidence" value="ECO:0007669"/>
    <property type="project" value="UniProtKB-KW"/>
</dbReference>
<dbReference type="SUPFAM" id="SSF46626">
    <property type="entry name" value="Cytochrome c"/>
    <property type="match status" value="1"/>
</dbReference>
<dbReference type="GO" id="GO:0009055">
    <property type="term" value="F:electron transfer activity"/>
    <property type="evidence" value="ECO:0007669"/>
    <property type="project" value="InterPro"/>
</dbReference>
<keyword evidence="5" id="KW-0732">Signal</keyword>
<keyword evidence="2 4" id="KW-0479">Metal-binding</keyword>
<dbReference type="KEGG" id="scor:J3U87_00635"/>
<dbReference type="InterPro" id="IPR051395">
    <property type="entry name" value="Cytochrome_c_Peroxidase/MauG"/>
</dbReference>
<sequence>MSTRFLLSCLLFLGSFAVAQTRMVPHLTRTDGGFDTQVFFTNGTDREAYVLLEAYTEAGESLATVRQTVPAKTTVSQEAQALFGGERAVSHFFIQGDPGIEVRVSYNTQTGTTSPVHVNESREMGRSWRLMHGTDWTTIFDGFAAVNAGSSSADITIRHLSRSGEELEDAVTIAAVPAKGKIRVVLADHFTEIDGSLFEVSSKNRLGLLVLRGTLGQDAFLAGGAGTVAEEGFDREIVRNVARMMREGREIFRYDTFGDEAFWGDTIRLHEGVAAVSPATALAVGLKVDLAALPQEVVAALAAGQVDLDDPAVTAVLLQLNAVVGVKGFFTDGEDPNRLTSIGITCALCHSTVDDAFAPGIGYRRDGWPNRDLQVGTIAALATDLSSVTRSLGLGEDQAAQDALREVIRAWGPGKFDAHVFLDRVFTGGPQSSTAVLIPAAFGMSGTNMATYNGWGSLTYWNAFVANLEMHGQGTFIDPRLNDEAQYPAAAADGLAEVRAKQDLITGKLGALNFYQMAIPAPKPPAGSFDAAAATRGEALFGGKANCASCHVPPLYTEPGYNLHTPQEIGIDGFQADRGPTKKYRTTPLPGLWARAKGGYYHDGRFADLAQVVGHYNEHFSLSLTAAEIDDLVAFLKSL</sequence>
<evidence type="ECO:0000313" key="7">
    <source>
        <dbReference type="EMBL" id="QTD50948.1"/>
    </source>
</evidence>
<feature type="signal peptide" evidence="5">
    <location>
        <begin position="1"/>
        <end position="19"/>
    </location>
</feature>
<dbReference type="Gene3D" id="1.10.760.10">
    <property type="entry name" value="Cytochrome c-like domain"/>
    <property type="match status" value="1"/>
</dbReference>
<dbReference type="GO" id="GO:0004130">
    <property type="term" value="F:cytochrome-c peroxidase activity"/>
    <property type="evidence" value="ECO:0007669"/>
    <property type="project" value="TreeGrafter"/>
</dbReference>
<organism evidence="7 8">
    <name type="scientific">Sulfidibacter corallicola</name>
    <dbReference type="NCBI Taxonomy" id="2818388"/>
    <lineage>
        <taxon>Bacteria</taxon>
        <taxon>Pseudomonadati</taxon>
        <taxon>Acidobacteriota</taxon>
        <taxon>Holophagae</taxon>
        <taxon>Acanthopleuribacterales</taxon>
        <taxon>Acanthopleuribacteraceae</taxon>
        <taxon>Sulfidibacter</taxon>
    </lineage>
</organism>
<evidence type="ECO:0000259" key="6">
    <source>
        <dbReference type="PROSITE" id="PS51007"/>
    </source>
</evidence>
<dbReference type="RefSeq" id="WP_237381085.1">
    <property type="nucleotide sequence ID" value="NZ_CP071793.1"/>
</dbReference>
<feature type="chain" id="PRO_5035325943" description="Cytochrome c domain-containing protein" evidence="5">
    <location>
        <begin position="20"/>
        <end position="639"/>
    </location>
</feature>
<feature type="domain" description="Cytochrome c" evidence="6">
    <location>
        <begin position="532"/>
        <end position="639"/>
    </location>
</feature>
<dbReference type="InterPro" id="IPR036909">
    <property type="entry name" value="Cyt_c-like_dom_sf"/>
</dbReference>
<keyword evidence="3 4" id="KW-0408">Iron</keyword>
<gene>
    <name evidence="7" type="ORF">J3U87_00635</name>
</gene>
<dbReference type="Proteomes" id="UP000663929">
    <property type="component" value="Chromosome"/>
</dbReference>
<dbReference type="InterPro" id="IPR009056">
    <property type="entry name" value="Cyt_c-like_dom"/>
</dbReference>
<reference evidence="7" key="1">
    <citation type="submission" date="2021-03" db="EMBL/GenBank/DDBJ databases">
        <title>Acanthopleuribacteraceae sp. M133.</title>
        <authorList>
            <person name="Wang G."/>
        </authorList>
    </citation>
    <scope>NUCLEOTIDE SEQUENCE</scope>
    <source>
        <strain evidence="7">M133</strain>
    </source>
</reference>
<dbReference type="PANTHER" id="PTHR30600:SF9">
    <property type="entry name" value="BLR7738 PROTEIN"/>
    <property type="match status" value="1"/>
</dbReference>